<dbReference type="FunFam" id="2.20.25.10:FF:000009">
    <property type="entry name" value="DNA-directed RNA polymerase subunit"/>
    <property type="match status" value="1"/>
</dbReference>
<dbReference type="SUPFAM" id="SSF57783">
    <property type="entry name" value="Zinc beta-ribbon"/>
    <property type="match status" value="2"/>
</dbReference>
<dbReference type="GO" id="GO:0006283">
    <property type="term" value="P:transcription-coupled nucleotide-excision repair"/>
    <property type="evidence" value="ECO:0007669"/>
    <property type="project" value="TreeGrafter"/>
</dbReference>
<proteinExistence type="inferred from homology"/>
<dbReference type="InterPro" id="IPR019761">
    <property type="entry name" value="DNA-dir_RNA_pol-M_15_CS"/>
</dbReference>
<keyword evidence="6 9" id="KW-0804">Transcription</keyword>
<evidence type="ECO:0000256" key="2">
    <source>
        <dbReference type="ARBA" id="ARBA00022478"/>
    </source>
</evidence>
<evidence type="ECO:0000256" key="3">
    <source>
        <dbReference type="ARBA" id="ARBA00022723"/>
    </source>
</evidence>
<dbReference type="InterPro" id="IPR034012">
    <property type="entry name" value="Zn_ribbon_RPB9_C"/>
</dbReference>
<accession>A0AA38IIW8</accession>
<dbReference type="Gene3D" id="2.20.25.10">
    <property type="match status" value="2"/>
</dbReference>
<dbReference type="EMBL" id="JALNTZ010000004">
    <property type="protein sequence ID" value="KAJ3656103.1"/>
    <property type="molecule type" value="Genomic_DNA"/>
</dbReference>
<keyword evidence="5" id="KW-0862">Zinc</keyword>
<dbReference type="InterPro" id="IPR012164">
    <property type="entry name" value="Rpa12/Rpb9/Rpc10/TFS"/>
</dbReference>
<name>A0AA38IIW8_9CUCU</name>
<dbReference type="GO" id="GO:0001193">
    <property type="term" value="P:maintenance of transcriptional fidelity during transcription elongation by RNA polymerase II"/>
    <property type="evidence" value="ECO:0007669"/>
    <property type="project" value="TreeGrafter"/>
</dbReference>
<dbReference type="InterPro" id="IPR001222">
    <property type="entry name" value="Znf_TFIIS"/>
</dbReference>
<dbReference type="GO" id="GO:0003899">
    <property type="term" value="F:DNA-directed RNA polymerase activity"/>
    <property type="evidence" value="ECO:0007669"/>
    <property type="project" value="InterPro"/>
</dbReference>
<dbReference type="Proteomes" id="UP001168821">
    <property type="component" value="Unassembled WGS sequence"/>
</dbReference>
<dbReference type="PANTHER" id="PTHR11239:SF1">
    <property type="entry name" value="DNA-DIRECTED RNA POLYMERASE II SUBUNIT RPB9"/>
    <property type="match status" value="1"/>
</dbReference>
<evidence type="ECO:0000256" key="8">
    <source>
        <dbReference type="PROSITE-ProRule" id="PRU00472"/>
    </source>
</evidence>
<dbReference type="SMART" id="SM00661">
    <property type="entry name" value="RPOL9"/>
    <property type="match status" value="1"/>
</dbReference>
<dbReference type="PROSITE" id="PS51133">
    <property type="entry name" value="ZF_TFIIS_2"/>
    <property type="match status" value="1"/>
</dbReference>
<dbReference type="Pfam" id="PF01096">
    <property type="entry name" value="Zn_ribbon_TFIIS"/>
    <property type="match status" value="1"/>
</dbReference>
<evidence type="ECO:0000256" key="9">
    <source>
        <dbReference type="RuleBase" id="RU003474"/>
    </source>
</evidence>
<keyword evidence="4 8" id="KW-0863">Zinc-finger</keyword>
<dbReference type="GO" id="GO:0006367">
    <property type="term" value="P:transcription initiation at RNA polymerase II promoter"/>
    <property type="evidence" value="ECO:0007669"/>
    <property type="project" value="TreeGrafter"/>
</dbReference>
<comment type="similarity">
    <text evidence="9">Belongs to the archaeal rpoM/eukaryotic RPA12/RPB9/RPC11 RNA polymerase family.</text>
</comment>
<dbReference type="FunFam" id="2.20.25.10:FF:000004">
    <property type="entry name" value="DNA-directed RNA polymerase subunit"/>
    <property type="match status" value="1"/>
</dbReference>
<evidence type="ECO:0000313" key="11">
    <source>
        <dbReference type="EMBL" id="KAJ3656103.1"/>
    </source>
</evidence>
<dbReference type="CDD" id="cd10508">
    <property type="entry name" value="Zn-ribbon_RPB9"/>
    <property type="match status" value="1"/>
</dbReference>
<dbReference type="GO" id="GO:0005730">
    <property type="term" value="C:nucleolus"/>
    <property type="evidence" value="ECO:0007669"/>
    <property type="project" value="UniProtKB-SubCell"/>
</dbReference>
<evidence type="ECO:0000256" key="4">
    <source>
        <dbReference type="ARBA" id="ARBA00022771"/>
    </source>
</evidence>
<keyword evidence="3 9" id="KW-0479">Metal-binding</keyword>
<evidence type="ECO:0000256" key="6">
    <source>
        <dbReference type="ARBA" id="ARBA00023163"/>
    </source>
</evidence>
<dbReference type="GO" id="GO:0003676">
    <property type="term" value="F:nucleic acid binding"/>
    <property type="evidence" value="ECO:0007669"/>
    <property type="project" value="InterPro"/>
</dbReference>
<comment type="subcellular location">
    <subcellularLocation>
        <location evidence="1">Nucleus</location>
        <location evidence="1">Nucleolus</location>
    </subcellularLocation>
</comment>
<dbReference type="PROSITE" id="PS01030">
    <property type="entry name" value="RNA_POL_M_15KD"/>
    <property type="match status" value="1"/>
</dbReference>
<reference evidence="11" key="1">
    <citation type="journal article" date="2023" name="G3 (Bethesda)">
        <title>Whole genome assemblies of Zophobas morio and Tenebrio molitor.</title>
        <authorList>
            <person name="Kaur S."/>
            <person name="Stinson S.A."/>
            <person name="diCenzo G.C."/>
        </authorList>
    </citation>
    <scope>NUCLEOTIDE SEQUENCE</scope>
    <source>
        <strain evidence="11">QUZm001</strain>
    </source>
</reference>
<organism evidence="11 12">
    <name type="scientific">Zophobas morio</name>
    <dbReference type="NCBI Taxonomy" id="2755281"/>
    <lineage>
        <taxon>Eukaryota</taxon>
        <taxon>Metazoa</taxon>
        <taxon>Ecdysozoa</taxon>
        <taxon>Arthropoda</taxon>
        <taxon>Hexapoda</taxon>
        <taxon>Insecta</taxon>
        <taxon>Pterygota</taxon>
        <taxon>Neoptera</taxon>
        <taxon>Endopterygota</taxon>
        <taxon>Coleoptera</taxon>
        <taxon>Polyphaga</taxon>
        <taxon>Cucujiformia</taxon>
        <taxon>Tenebrionidae</taxon>
        <taxon>Zophobas</taxon>
    </lineage>
</organism>
<sequence length="199" mass="23045">MRIRSAGGHLKLPIRKQSLFEELVIISIPHLNHPLYLNPPYTENVSFLRIRLKGVCRVKQIICVLSTMQKSPTSSSYTRSDGPPFVGILFCPECNNMLYPKEDKETKTLYYACRNCPHKQLAQNKCVYVNKIVQDVDELRNIVPDVINDPALPRTDCHPCPQCGRREAVFFQADSRRADSEMRLYYVCRNPKCLLRWTE</sequence>
<dbReference type="AlphaFoldDB" id="A0AA38IIW8"/>
<keyword evidence="12" id="KW-1185">Reference proteome</keyword>
<evidence type="ECO:0000259" key="10">
    <source>
        <dbReference type="PROSITE" id="PS51133"/>
    </source>
</evidence>
<comment type="caution">
    <text evidence="11">The sequence shown here is derived from an EMBL/GenBank/DDBJ whole genome shotgun (WGS) entry which is preliminary data.</text>
</comment>
<dbReference type="InterPro" id="IPR001529">
    <property type="entry name" value="Zn_ribbon_RPB9"/>
</dbReference>
<dbReference type="SMART" id="SM00440">
    <property type="entry name" value="ZnF_C2C2"/>
    <property type="match status" value="1"/>
</dbReference>
<feature type="domain" description="TFIIS-type" evidence="10">
    <location>
        <begin position="156"/>
        <end position="198"/>
    </location>
</feature>
<protein>
    <recommendedName>
        <fullName evidence="10">TFIIS-type domain-containing protein</fullName>
    </recommendedName>
</protein>
<keyword evidence="2 9" id="KW-0240">DNA-directed RNA polymerase</keyword>
<keyword evidence="7" id="KW-0539">Nucleus</keyword>
<dbReference type="Pfam" id="PF02150">
    <property type="entry name" value="Zn_ribbon_RPB9"/>
    <property type="match status" value="1"/>
</dbReference>
<dbReference type="PANTHER" id="PTHR11239">
    <property type="entry name" value="DNA-DIRECTED RNA POLYMERASE"/>
    <property type="match status" value="1"/>
</dbReference>
<gene>
    <name evidence="11" type="ORF">Zmor_015203</name>
</gene>
<evidence type="ECO:0000256" key="5">
    <source>
        <dbReference type="ARBA" id="ARBA00022833"/>
    </source>
</evidence>
<evidence type="ECO:0000256" key="7">
    <source>
        <dbReference type="ARBA" id="ARBA00023242"/>
    </source>
</evidence>
<dbReference type="GO" id="GO:0008270">
    <property type="term" value="F:zinc ion binding"/>
    <property type="evidence" value="ECO:0007669"/>
    <property type="project" value="UniProtKB-KW"/>
</dbReference>
<evidence type="ECO:0000256" key="1">
    <source>
        <dbReference type="ARBA" id="ARBA00004604"/>
    </source>
</evidence>
<evidence type="ECO:0000313" key="12">
    <source>
        <dbReference type="Proteomes" id="UP001168821"/>
    </source>
</evidence>
<dbReference type="GO" id="GO:0005665">
    <property type="term" value="C:RNA polymerase II, core complex"/>
    <property type="evidence" value="ECO:0007669"/>
    <property type="project" value="TreeGrafter"/>
</dbReference>